<accession>A0A9W4X4I6</accession>
<protein>
    <submittedName>
        <fullName evidence="1">5110_t:CDS:1</fullName>
    </submittedName>
</protein>
<proteinExistence type="predicted"/>
<gene>
    <name evidence="1" type="ORF">FWILDA_LOCUS16596</name>
</gene>
<comment type="caution">
    <text evidence="1">The sequence shown here is derived from an EMBL/GenBank/DDBJ whole genome shotgun (WGS) entry which is preliminary data.</text>
</comment>
<name>A0A9W4X4I6_9GLOM</name>
<dbReference type="Proteomes" id="UP001153678">
    <property type="component" value="Unassembled WGS sequence"/>
</dbReference>
<dbReference type="EMBL" id="CAMKVN010010962">
    <property type="protein sequence ID" value="CAI2194478.1"/>
    <property type="molecule type" value="Genomic_DNA"/>
</dbReference>
<dbReference type="AlphaFoldDB" id="A0A9W4X4I6"/>
<organism evidence="1 2">
    <name type="scientific">Funneliformis geosporum</name>
    <dbReference type="NCBI Taxonomy" id="1117311"/>
    <lineage>
        <taxon>Eukaryota</taxon>
        <taxon>Fungi</taxon>
        <taxon>Fungi incertae sedis</taxon>
        <taxon>Mucoromycota</taxon>
        <taxon>Glomeromycotina</taxon>
        <taxon>Glomeromycetes</taxon>
        <taxon>Glomerales</taxon>
        <taxon>Glomeraceae</taxon>
        <taxon>Funneliformis</taxon>
    </lineage>
</organism>
<feature type="non-terminal residue" evidence="1">
    <location>
        <position position="1"/>
    </location>
</feature>
<sequence>EDESVSDDLLVSETFEDYSLPKYEPYQDEKEETATESLIKFMKLVLTEIGGNKFNRFP</sequence>
<keyword evidence="2" id="KW-1185">Reference proteome</keyword>
<evidence type="ECO:0000313" key="2">
    <source>
        <dbReference type="Proteomes" id="UP001153678"/>
    </source>
</evidence>
<evidence type="ECO:0000313" key="1">
    <source>
        <dbReference type="EMBL" id="CAI2194478.1"/>
    </source>
</evidence>
<feature type="non-terminal residue" evidence="1">
    <location>
        <position position="58"/>
    </location>
</feature>
<reference evidence="1" key="1">
    <citation type="submission" date="2022-08" db="EMBL/GenBank/DDBJ databases">
        <authorList>
            <person name="Kallberg Y."/>
            <person name="Tangrot J."/>
            <person name="Rosling A."/>
        </authorList>
    </citation>
    <scope>NUCLEOTIDE SEQUENCE</scope>
    <source>
        <strain evidence="1">Wild A</strain>
    </source>
</reference>